<evidence type="ECO:0000313" key="4">
    <source>
        <dbReference type="Proteomes" id="UP000236655"/>
    </source>
</evidence>
<reference evidence="4" key="1">
    <citation type="submission" date="2017-11" db="EMBL/GenBank/DDBJ databases">
        <authorList>
            <person name="Chan K.G."/>
            <person name="Lee L.S."/>
        </authorList>
    </citation>
    <scope>NUCLEOTIDE SEQUENCE [LARGE SCALE GENOMIC DNA]</scope>
    <source>
        <strain evidence="4">DSM 100970</strain>
    </source>
</reference>
<proteinExistence type="predicted"/>
<dbReference type="PANTHER" id="PTHR47698:SF2">
    <property type="entry name" value="FATTY-ACID-BINDING PROTEIN 3, CHLOROPLASTIC"/>
    <property type="match status" value="1"/>
</dbReference>
<dbReference type="Proteomes" id="UP000236655">
    <property type="component" value="Chromosome"/>
</dbReference>
<dbReference type="Pfam" id="PF16036">
    <property type="entry name" value="Chalcone_3"/>
    <property type="match status" value="1"/>
</dbReference>
<feature type="chain" id="PRO_5014409838" description="Chalcone isomerase domain-containing protein" evidence="1">
    <location>
        <begin position="22"/>
        <end position="198"/>
    </location>
</feature>
<dbReference type="InterPro" id="IPR016088">
    <property type="entry name" value="Chalcone_isomerase_3-sand"/>
</dbReference>
<dbReference type="Gene3D" id="3.50.70.10">
    <property type="match status" value="1"/>
</dbReference>
<dbReference type="AlphaFoldDB" id="A0A2I7N837"/>
<dbReference type="EMBL" id="CP024847">
    <property type="protein sequence ID" value="AUR52624.1"/>
    <property type="molecule type" value="Genomic_DNA"/>
</dbReference>
<sequence length="198" mass="21179">MRKLLQAMILGHFLIVPAIFAADSDFVTVSDTKFATSTKVNGTDLVLNGAGLRTKFLVKVYTLGLYVPQKSNSAKSLLQVSTPEMIEIHMLRTISADTFADALNEGLAANNSKDVLAKLKPQIDQLEATMKGAGKTKENDVIRLSYIPGTGTQVFLNGAKLGDSIGGGADFYSALLKIWLGDNPIDKSLKDSIVGSSK</sequence>
<feature type="signal peptide" evidence="1">
    <location>
        <begin position="1"/>
        <end position="21"/>
    </location>
</feature>
<dbReference type="GO" id="GO:0016872">
    <property type="term" value="F:intramolecular lyase activity"/>
    <property type="evidence" value="ECO:0007669"/>
    <property type="project" value="InterPro"/>
</dbReference>
<evidence type="ECO:0000256" key="1">
    <source>
        <dbReference type="SAM" id="SignalP"/>
    </source>
</evidence>
<dbReference type="RefSeq" id="WP_102951913.1">
    <property type="nucleotide sequence ID" value="NZ_CP024847.1"/>
</dbReference>
<evidence type="ECO:0000313" key="3">
    <source>
        <dbReference type="EMBL" id="AUR52624.1"/>
    </source>
</evidence>
<protein>
    <recommendedName>
        <fullName evidence="2">Chalcone isomerase domain-containing protein</fullName>
    </recommendedName>
</protein>
<feature type="domain" description="Chalcone isomerase" evidence="2">
    <location>
        <begin position="28"/>
        <end position="195"/>
    </location>
</feature>
<dbReference type="InterPro" id="IPR036298">
    <property type="entry name" value="Chalcone_isomerase_sf"/>
</dbReference>
<dbReference type="InterPro" id="IPR016087">
    <property type="entry name" value="Chalcone_isomerase"/>
</dbReference>
<dbReference type="PANTHER" id="PTHR47698">
    <property type="entry name" value="FATTY-ACID-BINDING PROTEIN 3, CHLOROPLASTIC"/>
    <property type="match status" value="1"/>
</dbReference>
<organism evidence="3 4">
    <name type="scientific">Aquella oligotrophica</name>
    <dbReference type="NCBI Taxonomy" id="2067065"/>
    <lineage>
        <taxon>Bacteria</taxon>
        <taxon>Pseudomonadati</taxon>
        <taxon>Pseudomonadota</taxon>
        <taxon>Betaproteobacteria</taxon>
        <taxon>Neisseriales</taxon>
        <taxon>Neisseriaceae</taxon>
        <taxon>Aquella</taxon>
    </lineage>
</organism>
<keyword evidence="1" id="KW-0732">Signal</keyword>
<name>A0A2I7N837_9NEIS</name>
<dbReference type="OrthoDB" id="9795336at2"/>
<accession>A0A2I7N837</accession>
<evidence type="ECO:0000259" key="2">
    <source>
        <dbReference type="Pfam" id="PF16036"/>
    </source>
</evidence>
<dbReference type="KEGG" id="nba:CUN60_10055"/>
<keyword evidence="4" id="KW-1185">Reference proteome</keyword>
<dbReference type="SUPFAM" id="SSF54626">
    <property type="entry name" value="Chalcone isomerase"/>
    <property type="match status" value="1"/>
</dbReference>
<gene>
    <name evidence="3" type="ORF">CUN60_10055</name>
</gene>